<dbReference type="NCBIfam" id="TIGR00231">
    <property type="entry name" value="small_GTP"/>
    <property type="match status" value="1"/>
</dbReference>
<dbReference type="SMART" id="SM00175">
    <property type="entry name" value="RAB"/>
    <property type="match status" value="1"/>
</dbReference>
<keyword evidence="5" id="KW-0547">Nucleotide-binding</keyword>
<evidence type="ECO:0000256" key="8">
    <source>
        <dbReference type="ARBA" id="ARBA00023288"/>
    </source>
</evidence>
<accession>A0AAN9BMC2</accession>
<dbReference type="SMART" id="SM00174">
    <property type="entry name" value="RHO"/>
    <property type="match status" value="1"/>
</dbReference>
<keyword evidence="3" id="KW-1003">Cell membrane</keyword>
<dbReference type="PROSITE" id="PS51419">
    <property type="entry name" value="RAB"/>
    <property type="match status" value="1"/>
</dbReference>
<gene>
    <name evidence="10" type="ORF">V1264_015523</name>
</gene>
<keyword evidence="6" id="KW-0342">GTP-binding</keyword>
<dbReference type="AlphaFoldDB" id="A0AAN9BMC2"/>
<organism evidence="10 11">
    <name type="scientific">Littorina saxatilis</name>
    <dbReference type="NCBI Taxonomy" id="31220"/>
    <lineage>
        <taxon>Eukaryota</taxon>
        <taxon>Metazoa</taxon>
        <taxon>Spiralia</taxon>
        <taxon>Lophotrochozoa</taxon>
        <taxon>Mollusca</taxon>
        <taxon>Gastropoda</taxon>
        <taxon>Caenogastropoda</taxon>
        <taxon>Littorinimorpha</taxon>
        <taxon>Littorinoidea</taxon>
        <taxon>Littorinidae</taxon>
        <taxon>Littorina</taxon>
    </lineage>
</organism>
<keyword evidence="8" id="KW-0449">Lipoprotein</keyword>
<evidence type="ECO:0000256" key="6">
    <source>
        <dbReference type="ARBA" id="ARBA00023134"/>
    </source>
</evidence>
<dbReference type="GO" id="GO:0003924">
    <property type="term" value="F:GTPase activity"/>
    <property type="evidence" value="ECO:0007669"/>
    <property type="project" value="InterPro"/>
</dbReference>
<dbReference type="PANTHER" id="PTHR24072">
    <property type="entry name" value="RHO FAMILY GTPASE"/>
    <property type="match status" value="1"/>
</dbReference>
<dbReference type="FunFam" id="3.40.50.300:FF:000983">
    <property type="entry name" value="Rho family GTPase"/>
    <property type="match status" value="1"/>
</dbReference>
<sequence length="222" mass="25130">MFLCCVRGEKEEDTGPKRLKLVVVGDGDCGKTCLLYRFSYDEFFTKYIPTVFEVETKTVYYKEKQVELVMFDTAGQEDYDRLRPFSYNDTDIAIVCFSIDSPDSLDNVMLNWVPEIRYFCGNIPILLVGNKKDLRDAHSTQVLHTDPIEAAEIQMAEKEPASINTIKYDEGLATATKIEAVGYYETSAKLGVGTDALFEAVIRAGMESKVKKSTGLFRFRKT</sequence>
<evidence type="ECO:0000313" key="11">
    <source>
        <dbReference type="Proteomes" id="UP001374579"/>
    </source>
</evidence>
<dbReference type="Gene3D" id="3.40.50.300">
    <property type="entry name" value="P-loop containing nucleotide triphosphate hydrolases"/>
    <property type="match status" value="1"/>
</dbReference>
<dbReference type="PROSITE" id="PS51420">
    <property type="entry name" value="RHO"/>
    <property type="match status" value="1"/>
</dbReference>
<name>A0AAN9BMC2_9CAEN</name>
<evidence type="ECO:0000256" key="7">
    <source>
        <dbReference type="ARBA" id="ARBA00023136"/>
    </source>
</evidence>
<comment type="subcellular location">
    <subcellularLocation>
        <location evidence="1">Cell membrane</location>
        <topology evidence="1">Lipid-anchor</topology>
        <orientation evidence="1">Cytoplasmic side</orientation>
    </subcellularLocation>
</comment>
<dbReference type="SUPFAM" id="SSF52540">
    <property type="entry name" value="P-loop containing nucleoside triphosphate hydrolases"/>
    <property type="match status" value="1"/>
</dbReference>
<protein>
    <submittedName>
        <fullName evidence="10">Uncharacterized protein</fullName>
    </submittedName>
</protein>
<evidence type="ECO:0000256" key="2">
    <source>
        <dbReference type="ARBA" id="ARBA00010142"/>
    </source>
</evidence>
<evidence type="ECO:0000256" key="5">
    <source>
        <dbReference type="ARBA" id="ARBA00022741"/>
    </source>
</evidence>
<dbReference type="Pfam" id="PF00071">
    <property type="entry name" value="Ras"/>
    <property type="match status" value="1"/>
</dbReference>
<comment type="caution">
    <text evidence="10">The sequence shown here is derived from an EMBL/GenBank/DDBJ whole genome shotgun (WGS) entry which is preliminary data.</text>
</comment>
<evidence type="ECO:0000256" key="9">
    <source>
        <dbReference type="ARBA" id="ARBA00023289"/>
    </source>
</evidence>
<dbReference type="PRINTS" id="PR00449">
    <property type="entry name" value="RASTRNSFRMNG"/>
</dbReference>
<comment type="similarity">
    <text evidence="2">Belongs to the small GTPase superfamily. Rho family.</text>
</comment>
<evidence type="ECO:0000313" key="10">
    <source>
        <dbReference type="EMBL" id="KAK7107634.1"/>
    </source>
</evidence>
<reference evidence="10 11" key="1">
    <citation type="submission" date="2024-02" db="EMBL/GenBank/DDBJ databases">
        <title>Chromosome-scale genome assembly of the rough periwinkle Littorina saxatilis.</title>
        <authorList>
            <person name="De Jode A."/>
            <person name="Faria R."/>
            <person name="Formenti G."/>
            <person name="Sims Y."/>
            <person name="Smith T.P."/>
            <person name="Tracey A."/>
            <person name="Wood J.M.D."/>
            <person name="Zagrodzka Z.B."/>
            <person name="Johannesson K."/>
            <person name="Butlin R.K."/>
            <person name="Leder E.H."/>
        </authorList>
    </citation>
    <scope>NUCLEOTIDE SEQUENCE [LARGE SCALE GENOMIC DNA]</scope>
    <source>
        <strain evidence="10">Snail1</strain>
        <tissue evidence="10">Muscle</tissue>
    </source>
</reference>
<dbReference type="GO" id="GO:0005886">
    <property type="term" value="C:plasma membrane"/>
    <property type="evidence" value="ECO:0007669"/>
    <property type="project" value="UniProtKB-SubCell"/>
</dbReference>
<dbReference type="GO" id="GO:0007264">
    <property type="term" value="P:small GTPase-mediated signal transduction"/>
    <property type="evidence" value="ECO:0007669"/>
    <property type="project" value="InterPro"/>
</dbReference>
<dbReference type="EMBL" id="JBAMIC010000004">
    <property type="protein sequence ID" value="KAK7107634.1"/>
    <property type="molecule type" value="Genomic_DNA"/>
</dbReference>
<evidence type="ECO:0000256" key="4">
    <source>
        <dbReference type="ARBA" id="ARBA00022481"/>
    </source>
</evidence>
<keyword evidence="9" id="KW-0636">Prenylation</keyword>
<dbReference type="CDD" id="cd00157">
    <property type="entry name" value="Rho"/>
    <property type="match status" value="1"/>
</dbReference>
<dbReference type="SMART" id="SM00173">
    <property type="entry name" value="RAS"/>
    <property type="match status" value="1"/>
</dbReference>
<dbReference type="InterPro" id="IPR005225">
    <property type="entry name" value="Small_GTP-bd"/>
</dbReference>
<keyword evidence="7" id="KW-0472">Membrane</keyword>
<proteinExistence type="inferred from homology"/>
<dbReference type="PROSITE" id="PS51421">
    <property type="entry name" value="RAS"/>
    <property type="match status" value="1"/>
</dbReference>
<dbReference type="GO" id="GO:0005525">
    <property type="term" value="F:GTP binding"/>
    <property type="evidence" value="ECO:0007669"/>
    <property type="project" value="UniProtKB-KW"/>
</dbReference>
<keyword evidence="11" id="KW-1185">Reference proteome</keyword>
<dbReference type="InterPro" id="IPR027417">
    <property type="entry name" value="P-loop_NTPase"/>
</dbReference>
<keyword evidence="4" id="KW-0488">Methylation</keyword>
<evidence type="ECO:0000256" key="1">
    <source>
        <dbReference type="ARBA" id="ARBA00004342"/>
    </source>
</evidence>
<dbReference type="SMART" id="SM00176">
    <property type="entry name" value="RAN"/>
    <property type="match status" value="1"/>
</dbReference>
<dbReference type="Proteomes" id="UP001374579">
    <property type="component" value="Unassembled WGS sequence"/>
</dbReference>
<dbReference type="InterPro" id="IPR001806">
    <property type="entry name" value="Small_GTPase"/>
</dbReference>
<dbReference type="InterPro" id="IPR003578">
    <property type="entry name" value="Small_GTPase_Rho"/>
</dbReference>
<evidence type="ECO:0000256" key="3">
    <source>
        <dbReference type="ARBA" id="ARBA00022475"/>
    </source>
</evidence>